<reference evidence="2 3" key="1">
    <citation type="submission" date="2018-01" db="EMBL/GenBank/DDBJ databases">
        <title>Cryobacterium sp. nov., from glaciers in China.</title>
        <authorList>
            <person name="Liu Q."/>
            <person name="Xin Y.-H."/>
        </authorList>
    </citation>
    <scope>NUCLEOTIDE SEQUENCE [LARGE SCALE GENOMIC DNA]</scope>
    <source>
        <strain evidence="2 3">TMN-42</strain>
    </source>
</reference>
<dbReference type="AlphaFoldDB" id="A0A2S3ZKT5"/>
<comment type="caution">
    <text evidence="2">The sequence shown here is derived from an EMBL/GenBank/DDBJ whole genome shotgun (WGS) entry which is preliminary data.</text>
</comment>
<accession>A0A2S3ZKT5</accession>
<gene>
    <name evidence="2" type="ORF">C3B61_03410</name>
</gene>
<feature type="region of interest" description="Disordered" evidence="1">
    <location>
        <begin position="29"/>
        <end position="85"/>
    </location>
</feature>
<protein>
    <submittedName>
        <fullName evidence="2">Uncharacterized protein</fullName>
    </submittedName>
</protein>
<proteinExistence type="predicted"/>
<dbReference type="EMBL" id="PPXD01000005">
    <property type="protein sequence ID" value="POH68961.1"/>
    <property type="molecule type" value="Genomic_DNA"/>
</dbReference>
<sequence length="118" mass="12680">MRYSGSGQATAKVVAKFYLHLVGAERIGEDVKPRTPKTAKPKKVASVSTESNVTVPSTDAEPVSTEHQTLPQPNLPHKPAPQQGPSLHVDLQVHIDSSASTDQIDAIFASMAKHLYGR</sequence>
<evidence type="ECO:0000256" key="1">
    <source>
        <dbReference type="SAM" id="MobiDB-lite"/>
    </source>
</evidence>
<organism evidence="2 3">
    <name type="scientific">Cryobacterium zongtaii</name>
    <dbReference type="NCBI Taxonomy" id="1259217"/>
    <lineage>
        <taxon>Bacteria</taxon>
        <taxon>Bacillati</taxon>
        <taxon>Actinomycetota</taxon>
        <taxon>Actinomycetes</taxon>
        <taxon>Micrococcales</taxon>
        <taxon>Microbacteriaceae</taxon>
        <taxon>Cryobacterium</taxon>
    </lineage>
</organism>
<dbReference type="Proteomes" id="UP000237340">
    <property type="component" value="Unassembled WGS sequence"/>
</dbReference>
<evidence type="ECO:0000313" key="2">
    <source>
        <dbReference type="EMBL" id="POH68961.1"/>
    </source>
</evidence>
<keyword evidence="3" id="KW-1185">Reference proteome</keyword>
<name>A0A2S3ZKT5_9MICO</name>
<evidence type="ECO:0000313" key="3">
    <source>
        <dbReference type="Proteomes" id="UP000237340"/>
    </source>
</evidence>
<feature type="compositionally biased region" description="Basic residues" evidence="1">
    <location>
        <begin position="34"/>
        <end position="43"/>
    </location>
</feature>